<evidence type="ECO:0000256" key="3">
    <source>
        <dbReference type="ARBA" id="ARBA00023274"/>
    </source>
</evidence>
<dbReference type="GO" id="GO:0015934">
    <property type="term" value="C:large ribosomal subunit"/>
    <property type="evidence" value="ECO:0007669"/>
    <property type="project" value="TreeGrafter"/>
</dbReference>
<keyword evidence="2 4" id="KW-0689">Ribosomal protein</keyword>
<protein>
    <recommendedName>
        <fullName evidence="4">50S ribosomal protein L35</fullName>
    </recommendedName>
</protein>
<dbReference type="GO" id="GO:0006412">
    <property type="term" value="P:translation"/>
    <property type="evidence" value="ECO:0007669"/>
    <property type="project" value="InterPro"/>
</dbReference>
<evidence type="ECO:0000256" key="4">
    <source>
        <dbReference type="RuleBase" id="RU000568"/>
    </source>
</evidence>
<comment type="similarity">
    <text evidence="1 4">Belongs to the bacterial ribosomal protein bL35 family.</text>
</comment>
<dbReference type="SUPFAM" id="SSF143034">
    <property type="entry name" value="L35p-like"/>
    <property type="match status" value="1"/>
</dbReference>
<proteinExistence type="inferred from homology"/>
<dbReference type="PANTHER" id="PTHR33343:SF1">
    <property type="entry name" value="LARGE RIBOSOMAL SUBUNIT PROTEIN BL35M"/>
    <property type="match status" value="1"/>
</dbReference>
<gene>
    <name evidence="5" type="primary">rpl35</name>
</gene>
<dbReference type="PANTHER" id="PTHR33343">
    <property type="entry name" value="54S RIBOSOMAL PROTEIN BL35M"/>
    <property type="match status" value="1"/>
</dbReference>
<dbReference type="PRINTS" id="PR00064">
    <property type="entry name" value="RIBOSOMALL35"/>
</dbReference>
<dbReference type="AlphaFoldDB" id="A0A222AHE9"/>
<evidence type="ECO:0000256" key="1">
    <source>
        <dbReference type="ARBA" id="ARBA00006598"/>
    </source>
</evidence>
<dbReference type="HAMAP" id="MF_00514">
    <property type="entry name" value="Ribosomal_bL35"/>
    <property type="match status" value="1"/>
</dbReference>
<keyword evidence="3 4" id="KW-0687">Ribonucleoprotein</keyword>
<dbReference type="RefSeq" id="YP_009420306.1">
    <property type="nucleotide sequence ID" value="NC_035720.1"/>
</dbReference>
<dbReference type="NCBIfam" id="TIGR00001">
    <property type="entry name" value="rpmI_bact"/>
    <property type="match status" value="1"/>
</dbReference>
<dbReference type="PROSITE" id="PS00936">
    <property type="entry name" value="RIBOSOMAL_L35"/>
    <property type="match status" value="1"/>
</dbReference>
<geneLocation type="plastid" evidence="5"/>
<dbReference type="GO" id="GO:0003735">
    <property type="term" value="F:structural constituent of ribosome"/>
    <property type="evidence" value="ECO:0007669"/>
    <property type="project" value="InterPro"/>
</dbReference>
<dbReference type="Pfam" id="PF01632">
    <property type="entry name" value="Ribosomal_L35p"/>
    <property type="match status" value="1"/>
</dbReference>
<dbReference type="GeneID" id="33910073"/>
<evidence type="ECO:0000313" key="5">
    <source>
        <dbReference type="EMBL" id="ASO75794.1"/>
    </source>
</evidence>
<dbReference type="Gene3D" id="4.10.410.60">
    <property type="match status" value="1"/>
</dbReference>
<accession>A0A222AHE9</accession>
<dbReference type="InterPro" id="IPR037229">
    <property type="entry name" value="Ribosomal_bL35_sf"/>
</dbReference>
<dbReference type="InterPro" id="IPR001706">
    <property type="entry name" value="Ribosomal_bL35"/>
</dbReference>
<sequence length="65" mass="7692">MEKLKTRHSAKKRFRKTTNGLFLRRRAFKGHLLEKKSSKRKRGLSTHMVVFFGDSIALRSMLPYL</sequence>
<organism evidence="5">
    <name type="scientific">Cryptomonas curvata</name>
    <dbReference type="NCBI Taxonomy" id="233186"/>
    <lineage>
        <taxon>Eukaryota</taxon>
        <taxon>Cryptophyceae</taxon>
        <taxon>Cryptomonadales</taxon>
        <taxon>Cryptomonadaceae</taxon>
        <taxon>Cryptomonas</taxon>
    </lineage>
</organism>
<dbReference type="FunFam" id="4.10.410.60:FF:000001">
    <property type="entry name" value="50S ribosomal protein L35"/>
    <property type="match status" value="1"/>
</dbReference>
<dbReference type="InterPro" id="IPR021137">
    <property type="entry name" value="Ribosomal_bL35-like"/>
</dbReference>
<keyword evidence="5" id="KW-0934">Plastid</keyword>
<dbReference type="EMBL" id="KY856939">
    <property type="protein sequence ID" value="ASO75794.1"/>
    <property type="molecule type" value="Genomic_DNA"/>
</dbReference>
<name>A0A222AHE9_9CRYP</name>
<dbReference type="InterPro" id="IPR018265">
    <property type="entry name" value="Ribosomal_bL35_CS"/>
</dbReference>
<evidence type="ECO:0000256" key="2">
    <source>
        <dbReference type="ARBA" id="ARBA00022980"/>
    </source>
</evidence>
<reference evidence="5" key="1">
    <citation type="journal article" date="2017" name="Genome Biol. Evol.">
        <title>Evolutionary Dynamics of Cryptophyte Plastid Genomes.</title>
        <authorList>
            <person name="Kim J.I."/>
            <person name="Moore C.E."/>
            <person name="Archibald J.M."/>
            <person name="Bhattacharya D."/>
            <person name="Yi G."/>
            <person name="Yoon H.S."/>
            <person name="Shin W."/>
        </authorList>
    </citation>
    <scope>NUCLEOTIDE SEQUENCE</scope>
    <source>
        <strain evidence="5">CNUKR</strain>
    </source>
</reference>